<keyword evidence="14" id="KW-1185">Reference proteome</keyword>
<evidence type="ECO:0000313" key="13">
    <source>
        <dbReference type="EMBL" id="PVM85277.1"/>
    </source>
</evidence>
<evidence type="ECO:0000259" key="12">
    <source>
        <dbReference type="Pfam" id="PF07715"/>
    </source>
</evidence>
<dbReference type="Pfam" id="PF07715">
    <property type="entry name" value="Plug"/>
    <property type="match status" value="1"/>
</dbReference>
<evidence type="ECO:0000256" key="1">
    <source>
        <dbReference type="ARBA" id="ARBA00004571"/>
    </source>
</evidence>
<keyword evidence="10" id="KW-1133">Transmembrane helix</keyword>
<proteinExistence type="inferred from homology"/>
<accession>A0A2T9JNJ7</accession>
<evidence type="ECO:0000256" key="7">
    <source>
        <dbReference type="ARBA" id="ARBA00023237"/>
    </source>
</evidence>
<sequence length="1038" mass="112437">MRIISATAVARMESPSLTLGGAAEGIAMRAVFRVRGSRGVEMLQRKFLLGTSMIVGLMAAAATPSFAFAQSTNPPAEGTEVDELIVTGSRIKRTEYNSVSPVQVITSESSSLAGMINPTEVLQSASVAAGSTQINNQFTGFVVNGGGGVNTISIRGLGDQRTLVMLNGRRLPPAGTQGAVAAVDLNILPDAIVERYEILKDGASSIYGSDAVAGVVNVITRTNLDGGRLEASGRFGGGGDGGNEYTFSGAYGKVLDRGRFLISGQYYEQKALKFGDRKDLNCQEQYTFNPTTGARNDWIDVDTGTFKCFGASGALFNYIPVSLSNGAFYGSRARISTDGPAYAANQPYWAAAAADPNLPGYRFAPLNDRDSVNALDAASDFISPVKRYTLYAEGQYDLKFGELYGEFLGHQRKSSQTNVQQLFPYIWETAPCSVNPFNCGGGIPANTFIPQSLVLTPYVFKQDVQVFRGLAGLRGKFGEGLGFLTGWDWDAYVSYSKNRGKYSLTGINSELFLASIGGDWANTFTFDGICPPGSPAGCRPVNLFSDQVLRTGNLTPEDYAYLKLTENGVTNYTQTIVEGQISGDILSLPAGKLAGAFGVSYRRDELDDKPGENLANQNFYNLATANRTKGDDSVAEAYGELEAPLLKGLPAFEALTLNLSGRYSDYDSYGSNSTYKAGLNWQLTNEYRLRTSYGTSFRAPALFERFLGNQGGYLSQTSVDPCIRWAGDGTSVVNPVIAANCQAAGIPGNYSGANPSVFIITGGGQNLKPEKSKAFSAGFVWTPEFADLSVAIDYYEIEVNDQVTSNGAAVVGQCYAAADFPNNPFCDLFTRDTDPTSPTYLGITEIDGSFRNIVSQTSRGIDLTTRYSRDVGPGKFTLETQFSWTLEDTQELFPGNTDDFNGLIGEPAVVGNTQARYRWNDLTFTWSTEFVGRQSNYEYQFGTDLSPPSNYTTPQGSAYRAKNHAEAMWYHHLSVRYQTDTWEGIVGVSNVFNEDPPKVSPALADKGNYSYGRVGSYAFATQYDYIGRQVFVNLTRRF</sequence>
<dbReference type="InterPro" id="IPR037066">
    <property type="entry name" value="Plug_dom_sf"/>
</dbReference>
<keyword evidence="2 8" id="KW-0813">Transport</keyword>
<name>A0A2T9JNJ7_9CAUL</name>
<evidence type="ECO:0000256" key="9">
    <source>
        <dbReference type="RuleBase" id="RU003357"/>
    </source>
</evidence>
<comment type="similarity">
    <text evidence="8 9">Belongs to the TonB-dependent receptor family.</text>
</comment>
<dbReference type="Proteomes" id="UP000244913">
    <property type="component" value="Unassembled WGS sequence"/>
</dbReference>
<dbReference type="EMBL" id="QDKP01000022">
    <property type="protein sequence ID" value="PVM85277.1"/>
    <property type="molecule type" value="Genomic_DNA"/>
</dbReference>
<evidence type="ECO:0000256" key="10">
    <source>
        <dbReference type="SAM" id="Phobius"/>
    </source>
</evidence>
<evidence type="ECO:0000256" key="4">
    <source>
        <dbReference type="ARBA" id="ARBA00022692"/>
    </source>
</evidence>
<evidence type="ECO:0000313" key="14">
    <source>
        <dbReference type="Proteomes" id="UP000244913"/>
    </source>
</evidence>
<dbReference type="Gene3D" id="2.40.170.20">
    <property type="entry name" value="TonB-dependent receptor, beta-barrel domain"/>
    <property type="match status" value="1"/>
</dbReference>
<feature type="transmembrane region" description="Helical" evidence="10">
    <location>
        <begin position="47"/>
        <end position="69"/>
    </location>
</feature>
<gene>
    <name evidence="13" type="ORF">DDF65_07070</name>
</gene>
<dbReference type="GO" id="GO:0009279">
    <property type="term" value="C:cell outer membrane"/>
    <property type="evidence" value="ECO:0007669"/>
    <property type="project" value="UniProtKB-SubCell"/>
</dbReference>
<reference evidence="13 14" key="1">
    <citation type="submission" date="2018-04" db="EMBL/GenBank/DDBJ databases">
        <title>The genome sequence of Caulobacter sp. 736.</title>
        <authorList>
            <person name="Gao J."/>
            <person name="Sun J."/>
        </authorList>
    </citation>
    <scope>NUCLEOTIDE SEQUENCE [LARGE SCALE GENOMIC DNA]</scope>
    <source>
        <strain evidence="13 14">736</strain>
    </source>
</reference>
<dbReference type="PANTHER" id="PTHR47234:SF2">
    <property type="entry name" value="TONB-DEPENDENT RECEPTOR"/>
    <property type="match status" value="1"/>
</dbReference>
<dbReference type="PANTHER" id="PTHR47234">
    <property type="match status" value="1"/>
</dbReference>
<feature type="domain" description="TonB-dependent receptor plug" evidence="12">
    <location>
        <begin position="97"/>
        <end position="215"/>
    </location>
</feature>
<keyword evidence="13" id="KW-0675">Receptor</keyword>
<dbReference type="SUPFAM" id="SSF56935">
    <property type="entry name" value="Porins"/>
    <property type="match status" value="1"/>
</dbReference>
<organism evidence="13 14">
    <name type="scientific">Caulobacter radicis</name>
    <dbReference type="NCBI Taxonomy" id="2172650"/>
    <lineage>
        <taxon>Bacteria</taxon>
        <taxon>Pseudomonadati</taxon>
        <taxon>Pseudomonadota</taxon>
        <taxon>Alphaproteobacteria</taxon>
        <taxon>Caulobacterales</taxon>
        <taxon>Caulobacteraceae</taxon>
        <taxon>Caulobacter</taxon>
    </lineage>
</organism>
<protein>
    <submittedName>
        <fullName evidence="13">TonB-dependent receptor</fullName>
    </submittedName>
</protein>
<dbReference type="InterPro" id="IPR039426">
    <property type="entry name" value="TonB-dep_rcpt-like"/>
</dbReference>
<feature type="domain" description="TonB-dependent receptor-like beta-barrel" evidence="11">
    <location>
        <begin position="483"/>
        <end position="990"/>
    </location>
</feature>
<keyword evidence="7 8" id="KW-0998">Cell outer membrane</keyword>
<evidence type="ECO:0000256" key="5">
    <source>
        <dbReference type="ARBA" id="ARBA00023077"/>
    </source>
</evidence>
<comment type="caution">
    <text evidence="13">The sequence shown here is derived from an EMBL/GenBank/DDBJ whole genome shotgun (WGS) entry which is preliminary data.</text>
</comment>
<dbReference type="InterPro" id="IPR036942">
    <property type="entry name" value="Beta-barrel_TonB_sf"/>
</dbReference>
<keyword evidence="4 8" id="KW-0812">Transmembrane</keyword>
<dbReference type="AlphaFoldDB" id="A0A2T9JNJ7"/>
<keyword evidence="3 8" id="KW-1134">Transmembrane beta strand</keyword>
<evidence type="ECO:0000259" key="11">
    <source>
        <dbReference type="Pfam" id="PF00593"/>
    </source>
</evidence>
<dbReference type="InterPro" id="IPR000531">
    <property type="entry name" value="Beta-barrel_TonB"/>
</dbReference>
<comment type="subcellular location">
    <subcellularLocation>
        <location evidence="1 8">Cell outer membrane</location>
        <topology evidence="1 8">Multi-pass membrane protein</topology>
    </subcellularLocation>
</comment>
<dbReference type="Gene3D" id="2.170.130.10">
    <property type="entry name" value="TonB-dependent receptor, plug domain"/>
    <property type="match status" value="1"/>
</dbReference>
<dbReference type="InterPro" id="IPR012910">
    <property type="entry name" value="Plug_dom"/>
</dbReference>
<keyword evidence="6 8" id="KW-0472">Membrane</keyword>
<evidence type="ECO:0000256" key="6">
    <source>
        <dbReference type="ARBA" id="ARBA00023136"/>
    </source>
</evidence>
<evidence type="ECO:0000256" key="3">
    <source>
        <dbReference type="ARBA" id="ARBA00022452"/>
    </source>
</evidence>
<dbReference type="PROSITE" id="PS52016">
    <property type="entry name" value="TONB_DEPENDENT_REC_3"/>
    <property type="match status" value="1"/>
</dbReference>
<dbReference type="Pfam" id="PF00593">
    <property type="entry name" value="TonB_dep_Rec_b-barrel"/>
    <property type="match status" value="1"/>
</dbReference>
<evidence type="ECO:0000256" key="2">
    <source>
        <dbReference type="ARBA" id="ARBA00022448"/>
    </source>
</evidence>
<evidence type="ECO:0000256" key="8">
    <source>
        <dbReference type="PROSITE-ProRule" id="PRU01360"/>
    </source>
</evidence>
<keyword evidence="5 9" id="KW-0798">TonB box</keyword>